<evidence type="ECO:0000256" key="3">
    <source>
        <dbReference type="ARBA" id="ARBA00022833"/>
    </source>
</evidence>
<name>A0AAW1IQA0_SAPOF</name>
<feature type="compositionally biased region" description="Low complexity" evidence="4">
    <location>
        <begin position="1072"/>
        <end position="1083"/>
    </location>
</feature>
<feature type="compositionally biased region" description="Polar residues" evidence="4">
    <location>
        <begin position="1180"/>
        <end position="1195"/>
    </location>
</feature>
<dbReference type="PANTHER" id="PTHR46524:SF7">
    <property type="entry name" value="CW-TYPE ZINC FINGER"/>
    <property type="match status" value="1"/>
</dbReference>
<feature type="compositionally biased region" description="Polar residues" evidence="4">
    <location>
        <begin position="79"/>
        <end position="114"/>
    </location>
</feature>
<feature type="compositionally biased region" description="Polar residues" evidence="4">
    <location>
        <begin position="1219"/>
        <end position="1230"/>
    </location>
</feature>
<evidence type="ECO:0000256" key="4">
    <source>
        <dbReference type="SAM" id="MobiDB-lite"/>
    </source>
</evidence>
<feature type="compositionally biased region" description="Basic and acidic residues" evidence="4">
    <location>
        <begin position="500"/>
        <end position="526"/>
    </location>
</feature>
<feature type="compositionally biased region" description="Basic and acidic residues" evidence="4">
    <location>
        <begin position="290"/>
        <end position="312"/>
    </location>
</feature>
<gene>
    <name evidence="6" type="ORF">RND81_09G227200</name>
</gene>
<dbReference type="PROSITE" id="PS51050">
    <property type="entry name" value="ZF_CW"/>
    <property type="match status" value="1"/>
</dbReference>
<feature type="compositionally biased region" description="Basic and acidic residues" evidence="4">
    <location>
        <begin position="628"/>
        <end position="638"/>
    </location>
</feature>
<feature type="compositionally biased region" description="Basic and acidic residues" evidence="4">
    <location>
        <begin position="470"/>
        <end position="479"/>
    </location>
</feature>
<feature type="domain" description="CW-type" evidence="5">
    <location>
        <begin position="703"/>
        <end position="756"/>
    </location>
</feature>
<keyword evidence="7" id="KW-1185">Reference proteome</keyword>
<feature type="region of interest" description="Disordered" evidence="4">
    <location>
        <begin position="944"/>
        <end position="1237"/>
    </location>
</feature>
<evidence type="ECO:0000256" key="1">
    <source>
        <dbReference type="ARBA" id="ARBA00022723"/>
    </source>
</evidence>
<feature type="compositionally biased region" description="Basic and acidic residues" evidence="4">
    <location>
        <begin position="607"/>
        <end position="622"/>
    </location>
</feature>
<sequence length="1561" mass="170198">MRNIELEEGEAYFIEEDDDENIDPDRDLSYIDQKVENLLGHYRKDFMREYSAESLGPRYGGYGSFLPMYERSPPLLPNRRTQSQFSSKSHPNPSSGVFTNSSENSTGAANTSLPTKVVPVSNDQSGKYLLESRISTVNSLAKVKKSTEFASNRQQQPNKPIMQHSEQNSLKVRVKMASESVLSGDNTAIYSGLGLDMSPMSSSEGTPVMLDRSLPDFQETQLESPSVIIKMMTAALLPNDALVSPLHDDLICLTKVEKTLDANLTGIGQAEALNIIHDSSYLGGNIEADDERKPNLKDMGKENSKLREESKERKLKQNIKKQKPAAVVKADNDVPANFSDFDATEREEIGTLVGKKVVSSTSVNAADARFKEVGKFSDSGPSDAFNKKSEVDTKQVQVTQLPRHKVKDEFALASSDATAAEEGNLSKIRNKPEKVKNQIAVPNVNRGSDKRNDFGRIEDETNTFVKQHSVVKEAVKEEDFSPGYPKDSDGYRKGSGMQEKTSKEKEVGLVSAKDVKDDNKHVDVHQLKKHHVSGKIESSKQKSNIKATPHVQIRTSLEEPSSSLVKKKLKDRQIGKASSIEPSRVSLASSSGPEGEDVGRNISSRSKRGDIDLPKEMRKDSDVAVIEKPSKKGKEVSSREAVMGPSVRDAQPSVSKVKEQLSNKKTSFVNTGPKLEGSVAGSNLREKAPVGELPLPANDPLLPLEMDDWVQCEKCQKWRLLPFGMNPNSLAKEWICGMLTWLPGMNKCSVSEDETTLALRTLYLPSASGPALLPQNNQPAQLDGIAYPKASSGSQNAGLSNLVPSSDVLISRGKKKNIPKLEIDAAGQGGAQDLHRPIKKDLQHSGGITNPKNLKKLPLETASATKNAAGAGRPSKNPKKRTAEAEVSGVPKRMKNVHQQSTERSIVVGLLPPEAKDGSQNHDLDAFRISRDFIPESSECLPSKVKYRGRDEESGVSERKRKLKDQQQSVNGQRPLNNPLTGKSSSTERRKDTKTNTSNVEARESSADMGHHRIKGNGRKHNPDCASDNQHKGPRVGQNAVDPHHADRVSRKAADARKTSEKALDLGLSDNATTSSSSKVSTRVKAKASEVKCSPAGSISSSPMKACKSDPEKGSNKAAVVSYSETEQLSSRKRLKASVEGAGATQEVAPHNEEIKGRKSNLSRISGVMSDAAQEDNFSKKVSSGRRSSAHSVDSQQKREDLDCHDGKLDDTHHEGGTAASQGNTKNQMPNGLHLDGTSLDKQKLVATDMGGEKEQSIYAHYASDFEKGSGSNSARVDNGDEKLSRQVLDDHVSLRRPHHAACASKDMEASSSKKMDSFHNAAKTALKEAKDLKHSANRLKTAGSGLSTGIFFQAALKFLHGASLLEPGTAENGRIGEMKSSEVYSSTAKLCEYCAHEYEKCNDMASAALAYKCMEVAYMRVVYDNDVSASRDRMEVQMAVRAAPQVESPSSSASDIDNLNNQVAVDSVRDVHSMMDHRTHVISARNRPNVVRLLNFTHDINLAMEASRRSQSAFSVANPILSEAGNEEGISSIKRVLDFSFHDVDGLLHLVRLAMEALNS</sequence>
<keyword evidence="1" id="KW-0479">Metal-binding</keyword>
<comment type="caution">
    <text evidence="6">The sequence shown here is derived from an EMBL/GenBank/DDBJ whole genome shotgun (WGS) entry which is preliminary data.</text>
</comment>
<dbReference type="Gene3D" id="3.30.40.100">
    <property type="match status" value="1"/>
</dbReference>
<organism evidence="6 7">
    <name type="scientific">Saponaria officinalis</name>
    <name type="common">Common soapwort</name>
    <name type="synonym">Lychnis saponaria</name>
    <dbReference type="NCBI Taxonomy" id="3572"/>
    <lineage>
        <taxon>Eukaryota</taxon>
        <taxon>Viridiplantae</taxon>
        <taxon>Streptophyta</taxon>
        <taxon>Embryophyta</taxon>
        <taxon>Tracheophyta</taxon>
        <taxon>Spermatophyta</taxon>
        <taxon>Magnoliopsida</taxon>
        <taxon>eudicotyledons</taxon>
        <taxon>Gunneridae</taxon>
        <taxon>Pentapetalae</taxon>
        <taxon>Caryophyllales</taxon>
        <taxon>Caryophyllaceae</taxon>
        <taxon>Caryophylleae</taxon>
        <taxon>Saponaria</taxon>
    </lineage>
</organism>
<dbReference type="InterPro" id="IPR056406">
    <property type="entry name" value="THD_CWZF3/5/7"/>
</dbReference>
<feature type="compositionally biased region" description="Polar residues" evidence="4">
    <location>
        <begin position="966"/>
        <end position="985"/>
    </location>
</feature>
<feature type="region of interest" description="Disordered" evidence="4">
    <location>
        <begin position="286"/>
        <end position="326"/>
    </location>
</feature>
<protein>
    <recommendedName>
        <fullName evidence="5">CW-type domain-containing protein</fullName>
    </recommendedName>
</protein>
<reference evidence="6" key="1">
    <citation type="submission" date="2024-03" db="EMBL/GenBank/DDBJ databases">
        <title>WGS assembly of Saponaria officinalis var. Norfolk2.</title>
        <authorList>
            <person name="Jenkins J."/>
            <person name="Shu S."/>
            <person name="Grimwood J."/>
            <person name="Barry K."/>
            <person name="Goodstein D."/>
            <person name="Schmutz J."/>
            <person name="Leebens-Mack J."/>
            <person name="Osbourn A."/>
        </authorList>
    </citation>
    <scope>NUCLEOTIDE SEQUENCE [LARGE SCALE GENOMIC DNA]</scope>
    <source>
        <strain evidence="6">JIC</strain>
    </source>
</reference>
<feature type="compositionally biased region" description="Polar residues" evidence="4">
    <location>
        <begin position="553"/>
        <end position="564"/>
    </location>
</feature>
<feature type="region of interest" description="Disordered" evidence="4">
    <location>
        <begin position="865"/>
        <end position="903"/>
    </location>
</feature>
<evidence type="ECO:0000313" key="7">
    <source>
        <dbReference type="Proteomes" id="UP001443914"/>
    </source>
</evidence>
<feature type="compositionally biased region" description="Basic and acidic residues" evidence="4">
    <location>
        <begin position="447"/>
        <end position="459"/>
    </location>
</feature>
<evidence type="ECO:0000256" key="2">
    <source>
        <dbReference type="ARBA" id="ARBA00022771"/>
    </source>
</evidence>
<dbReference type="Pfam" id="PF24756">
    <property type="entry name" value="THD_CWZF3-5-7"/>
    <property type="match status" value="1"/>
</dbReference>
<dbReference type="EMBL" id="JBDFQZ010000009">
    <property type="protein sequence ID" value="KAK9691898.1"/>
    <property type="molecule type" value="Genomic_DNA"/>
</dbReference>
<feature type="region of interest" description="Disordered" evidence="4">
    <location>
        <begin position="73"/>
        <end position="118"/>
    </location>
</feature>
<dbReference type="InterPro" id="IPR011124">
    <property type="entry name" value="Znf_CW"/>
</dbReference>
<dbReference type="GO" id="GO:0008270">
    <property type="term" value="F:zinc ion binding"/>
    <property type="evidence" value="ECO:0007669"/>
    <property type="project" value="UniProtKB-KW"/>
</dbReference>
<accession>A0AAW1IQA0</accession>
<dbReference type="Pfam" id="PF07496">
    <property type="entry name" value="zf-CW"/>
    <property type="match status" value="1"/>
</dbReference>
<feature type="region of interest" description="Disordered" evidence="4">
    <location>
        <begin position="375"/>
        <end position="662"/>
    </location>
</feature>
<feature type="compositionally biased region" description="Basic and acidic residues" evidence="4">
    <location>
        <begin position="1196"/>
        <end position="1216"/>
    </location>
</feature>
<keyword evidence="2" id="KW-0863">Zinc-finger</keyword>
<dbReference type="Proteomes" id="UP001443914">
    <property type="component" value="Unassembled WGS sequence"/>
</dbReference>
<keyword evidence="3" id="KW-0862">Zinc</keyword>
<feature type="compositionally biased region" description="Basic and acidic residues" evidence="4">
    <location>
        <begin position="1001"/>
        <end position="1011"/>
    </location>
</feature>
<dbReference type="InterPro" id="IPR055300">
    <property type="entry name" value="CWZF3/5/7"/>
</dbReference>
<feature type="region of interest" description="Disordered" evidence="4">
    <location>
        <begin position="148"/>
        <end position="167"/>
    </location>
</feature>
<feature type="compositionally biased region" description="Basic and acidic residues" evidence="4">
    <location>
        <begin position="948"/>
        <end position="958"/>
    </location>
</feature>
<dbReference type="PANTHER" id="PTHR46524">
    <property type="entry name" value="CW-TYPE ZINC FINGER"/>
    <property type="match status" value="1"/>
</dbReference>
<feature type="compositionally biased region" description="Basic residues" evidence="4">
    <location>
        <begin position="313"/>
        <end position="323"/>
    </location>
</feature>
<feature type="compositionally biased region" description="Basic and acidic residues" evidence="4">
    <location>
        <begin position="1042"/>
        <end position="1064"/>
    </location>
</feature>
<evidence type="ECO:0000259" key="5">
    <source>
        <dbReference type="PROSITE" id="PS51050"/>
    </source>
</evidence>
<proteinExistence type="predicted"/>
<evidence type="ECO:0000313" key="6">
    <source>
        <dbReference type="EMBL" id="KAK9691898.1"/>
    </source>
</evidence>